<proteinExistence type="predicted"/>
<reference evidence="1 2" key="1">
    <citation type="submission" date="2023-07" db="EMBL/GenBank/DDBJ databases">
        <title>Genomic Encyclopedia of Type Strains, Phase IV (KMG-IV): sequencing the most valuable type-strain genomes for metagenomic binning, comparative biology and taxonomic classification.</title>
        <authorList>
            <person name="Goeker M."/>
        </authorList>
    </citation>
    <scope>NUCLEOTIDE SEQUENCE [LARGE SCALE GENOMIC DNA]</scope>
    <source>
        <strain evidence="1 2">B1-1</strain>
    </source>
</reference>
<evidence type="ECO:0000313" key="1">
    <source>
        <dbReference type="EMBL" id="MDQ0517931.1"/>
    </source>
</evidence>
<dbReference type="RefSeq" id="WP_266283319.1">
    <property type="nucleotide sequence ID" value="NZ_JAPKNF010000003.1"/>
</dbReference>
<dbReference type="InterPro" id="IPR007709">
    <property type="entry name" value="N-FG_amidohydro"/>
</dbReference>
<organism evidence="1 2">
    <name type="scientific">Kaistia geumhonensis</name>
    <dbReference type="NCBI Taxonomy" id="410839"/>
    <lineage>
        <taxon>Bacteria</taxon>
        <taxon>Pseudomonadati</taxon>
        <taxon>Pseudomonadota</taxon>
        <taxon>Alphaproteobacteria</taxon>
        <taxon>Hyphomicrobiales</taxon>
        <taxon>Kaistiaceae</taxon>
        <taxon>Kaistia</taxon>
    </lineage>
</organism>
<sequence length="276" mass="29555">MTAAALLQDIDAPAFEQIGGDASAGLLLLCDHASNAVPADYGRLGLDEAAFERHIAYDIGAAAVTRGLAARFGVPAVLSRFSRLLIDPNRGLDDPTLVMRLSDGAVIPGNARADAAERQRRIDRFYRPYDEAVGALIDAAMASGRIPVILSVHSFTPVWKGVPRPWQAGVLWDADPRFARPLIEGLAVDRLLTIGDNEPYHGALKGDTLYRHATRRGLAHALIEVRQDLIADAAGVADWVERIGAALDGMGLDRSPHGVLMHGSLTGPVEPLPWSV</sequence>
<comment type="caution">
    <text evidence="1">The sequence shown here is derived from an EMBL/GenBank/DDBJ whole genome shotgun (WGS) entry which is preliminary data.</text>
</comment>
<evidence type="ECO:0000313" key="2">
    <source>
        <dbReference type="Proteomes" id="UP001223743"/>
    </source>
</evidence>
<dbReference type="Proteomes" id="UP001223743">
    <property type="component" value="Unassembled WGS sequence"/>
</dbReference>
<name>A0ABU0MAC8_9HYPH</name>
<gene>
    <name evidence="1" type="ORF">QO015_003544</name>
</gene>
<protein>
    <submittedName>
        <fullName evidence="1">N-formylglutamate amidohydrolase</fullName>
    </submittedName>
</protein>
<dbReference type="EMBL" id="JAUSWJ010000001">
    <property type="protein sequence ID" value="MDQ0517931.1"/>
    <property type="molecule type" value="Genomic_DNA"/>
</dbReference>
<dbReference type="SUPFAM" id="SSF53187">
    <property type="entry name" value="Zn-dependent exopeptidases"/>
    <property type="match status" value="1"/>
</dbReference>
<dbReference type="Gene3D" id="3.40.630.40">
    <property type="entry name" value="Zn-dependent exopeptidases"/>
    <property type="match status" value="1"/>
</dbReference>
<dbReference type="Pfam" id="PF05013">
    <property type="entry name" value="FGase"/>
    <property type="match status" value="1"/>
</dbReference>
<dbReference type="InterPro" id="IPR011227">
    <property type="entry name" value="UCP029730"/>
</dbReference>
<accession>A0ABU0MAC8</accession>
<keyword evidence="2" id="KW-1185">Reference proteome</keyword>
<dbReference type="PIRSF" id="PIRSF029730">
    <property type="entry name" value="UCP029730"/>
    <property type="match status" value="1"/>
</dbReference>